<gene>
    <name evidence="3" type="ORF">NOR_03956</name>
</gene>
<feature type="compositionally biased region" description="Low complexity" evidence="1">
    <location>
        <begin position="283"/>
        <end position="300"/>
    </location>
</feature>
<evidence type="ECO:0000259" key="2">
    <source>
        <dbReference type="Pfam" id="PF25438"/>
    </source>
</evidence>
<name>A0A162JH35_METRR</name>
<dbReference type="InterPro" id="IPR057218">
    <property type="entry name" value="DUF7896"/>
</dbReference>
<dbReference type="OrthoDB" id="5377599at2759"/>
<dbReference type="PANTHER" id="PTHR42031">
    <property type="entry name" value="KEY LIME PATHOGENICITY PROTEIN"/>
    <property type="match status" value="1"/>
</dbReference>
<keyword evidence="4" id="KW-1185">Reference proteome</keyword>
<dbReference type="STRING" id="1081105.A0A162JH35"/>
<feature type="compositionally biased region" description="Polar residues" evidence="1">
    <location>
        <begin position="38"/>
        <end position="60"/>
    </location>
</feature>
<evidence type="ECO:0000256" key="1">
    <source>
        <dbReference type="SAM" id="MobiDB-lite"/>
    </source>
</evidence>
<dbReference type="Pfam" id="PF25438">
    <property type="entry name" value="DUF7896"/>
    <property type="match status" value="1"/>
</dbReference>
<evidence type="ECO:0000313" key="4">
    <source>
        <dbReference type="Proteomes" id="UP000243498"/>
    </source>
</evidence>
<feature type="region of interest" description="Disordered" evidence="1">
    <location>
        <begin position="20"/>
        <end position="87"/>
    </location>
</feature>
<dbReference type="Proteomes" id="UP000243498">
    <property type="component" value="Unassembled WGS sequence"/>
</dbReference>
<feature type="domain" description="DUF7896" evidence="2">
    <location>
        <begin position="390"/>
        <end position="478"/>
    </location>
</feature>
<reference evidence="3 4" key="1">
    <citation type="journal article" date="2016" name="Genome Biol. Evol.">
        <title>Divergent and convergent evolution of fungal pathogenicity.</title>
        <authorList>
            <person name="Shang Y."/>
            <person name="Xiao G."/>
            <person name="Zheng P."/>
            <person name="Cen K."/>
            <person name="Zhan S."/>
            <person name="Wang C."/>
        </authorList>
    </citation>
    <scope>NUCLEOTIDE SEQUENCE [LARGE SCALE GENOMIC DNA]</scope>
    <source>
        <strain evidence="3 4">RCEF 4871</strain>
    </source>
</reference>
<dbReference type="PANTHER" id="PTHR42031:SF1">
    <property type="entry name" value="KEY LIME PATHOGENICITY PROTEIN"/>
    <property type="match status" value="1"/>
</dbReference>
<dbReference type="EMBL" id="AZHC01000010">
    <property type="protein sequence ID" value="OAA44228.1"/>
    <property type="molecule type" value="Genomic_DNA"/>
</dbReference>
<feature type="region of interest" description="Disordered" evidence="1">
    <location>
        <begin position="283"/>
        <end position="322"/>
    </location>
</feature>
<comment type="caution">
    <text evidence="3">The sequence shown here is derived from an EMBL/GenBank/DDBJ whole genome shotgun (WGS) entry which is preliminary data.</text>
</comment>
<dbReference type="AlphaFoldDB" id="A0A162JH35"/>
<sequence>MTKTKTTDREKRRELALDLLKAQQEPSKNRIVPHRQQVLLSESSATQPSRDSRASLNATMDSRRGPIRGSKTHQKAYSQQDHPDHLMSRSISNHSELDYPHKYDSRAASFIGYPNLVNGSSRAASIGGPLISMNGNVPLPDVGVDPFSYLSACGGQSFHHANGPFLTVDEVPSSIMTSVPPSMVSGISAMELHQPLTRQNSSCSYIDDGNAMMMRLLSSQSHGTDGLSTHNPLQSTGVVDQCAMGTVSETDLLQMGARFDTTGQTYPLLSGNDVLQLPFPSMERSLSETSTSSAKSTGSSSERRRKDAWTRTIQNGKSNAIRPKEDGTMAVRTSPTMRPGRGCKVTPPKAPYVRPKGLKVFCELCKDHADGFRGEHELRRHRSAKHQDTVKKFVCRDPATVGIVSSVQALQPLADCKACSSGKQYGAYYNAAAHLRRTHFKPKAPRGKNKRPNDEKRGGKGGGNWPSMSELKNWFQEVYVSRDDDVHSVSLASVDEEDPALDDNSNSNDWTLDQAIDDDASDCDAEGDFCMWVPMAAQYQEDDAVMCSLRRASSDDTQLGDPSRYEPAQAIDLVMDAFSISRNDAGPCDFFSQEEQSYQWPGMM</sequence>
<protein>
    <submittedName>
        <fullName evidence="3">Key lime pathogenicity protein</fullName>
    </submittedName>
</protein>
<dbReference type="OMA" id="WPPMNEL"/>
<accession>A0A162JH35</accession>
<evidence type="ECO:0000313" key="3">
    <source>
        <dbReference type="EMBL" id="OAA44228.1"/>
    </source>
</evidence>
<organism evidence="3 4">
    <name type="scientific">Metarhizium rileyi (strain RCEF 4871)</name>
    <name type="common">Nomuraea rileyi</name>
    <dbReference type="NCBI Taxonomy" id="1649241"/>
    <lineage>
        <taxon>Eukaryota</taxon>
        <taxon>Fungi</taxon>
        <taxon>Dikarya</taxon>
        <taxon>Ascomycota</taxon>
        <taxon>Pezizomycotina</taxon>
        <taxon>Sordariomycetes</taxon>
        <taxon>Hypocreomycetidae</taxon>
        <taxon>Hypocreales</taxon>
        <taxon>Clavicipitaceae</taxon>
        <taxon>Metarhizium</taxon>
    </lineage>
</organism>
<proteinExistence type="predicted"/>
<feature type="region of interest" description="Disordered" evidence="1">
    <location>
        <begin position="439"/>
        <end position="468"/>
    </location>
</feature>
<feature type="compositionally biased region" description="Basic residues" evidence="1">
    <location>
        <begin position="439"/>
        <end position="450"/>
    </location>
</feature>